<evidence type="ECO:0008006" key="4">
    <source>
        <dbReference type="Google" id="ProtNLM"/>
    </source>
</evidence>
<dbReference type="GeneID" id="94168520"/>
<accession>A0A836GYQ9</accession>
<gene>
    <name evidence="2" type="ORF">CUR178_01235</name>
</gene>
<keyword evidence="1" id="KW-1133">Transmembrane helix</keyword>
<dbReference type="AlphaFoldDB" id="A0A836GYQ9"/>
<protein>
    <recommendedName>
        <fullName evidence="4">Transmembrane protein</fullName>
    </recommendedName>
</protein>
<organism evidence="2 3">
    <name type="scientific">Leishmania enriettii</name>
    <dbReference type="NCBI Taxonomy" id="5663"/>
    <lineage>
        <taxon>Eukaryota</taxon>
        <taxon>Discoba</taxon>
        <taxon>Euglenozoa</taxon>
        <taxon>Kinetoplastea</taxon>
        <taxon>Metakinetoplastina</taxon>
        <taxon>Trypanosomatida</taxon>
        <taxon>Trypanosomatidae</taxon>
        <taxon>Leishmaniinae</taxon>
        <taxon>Leishmania</taxon>
    </lineage>
</organism>
<dbReference type="RefSeq" id="XP_067689113.1">
    <property type="nucleotide sequence ID" value="XM_067833010.1"/>
</dbReference>
<proteinExistence type="predicted"/>
<keyword evidence="1" id="KW-0472">Membrane</keyword>
<comment type="caution">
    <text evidence="2">The sequence shown here is derived from an EMBL/GenBank/DDBJ whole genome shotgun (WGS) entry which is preliminary data.</text>
</comment>
<dbReference type="OrthoDB" id="271767at2759"/>
<reference evidence="2 3" key="1">
    <citation type="submission" date="2021-02" db="EMBL/GenBank/DDBJ databases">
        <title>Leishmania (Mundinia) enrietti genome sequencing and assembly.</title>
        <authorList>
            <person name="Almutairi H."/>
            <person name="Gatherer D."/>
        </authorList>
    </citation>
    <scope>NUCLEOTIDE SEQUENCE [LARGE SCALE GENOMIC DNA]</scope>
    <source>
        <strain evidence="2">CUR178</strain>
    </source>
</reference>
<dbReference type="KEGG" id="lenr:94168520"/>
<evidence type="ECO:0000256" key="1">
    <source>
        <dbReference type="SAM" id="Phobius"/>
    </source>
</evidence>
<evidence type="ECO:0000313" key="2">
    <source>
        <dbReference type="EMBL" id="KAG5467591.1"/>
    </source>
</evidence>
<feature type="transmembrane region" description="Helical" evidence="1">
    <location>
        <begin position="82"/>
        <end position="103"/>
    </location>
</feature>
<keyword evidence="1" id="KW-0812">Transmembrane</keyword>
<evidence type="ECO:0000313" key="3">
    <source>
        <dbReference type="Proteomes" id="UP000674179"/>
    </source>
</evidence>
<keyword evidence="3" id="KW-1185">Reference proteome</keyword>
<dbReference type="EMBL" id="JAFHKP010000035">
    <property type="protein sequence ID" value="KAG5467591.1"/>
    <property type="molecule type" value="Genomic_DNA"/>
</dbReference>
<sequence>MRRCAARCAIVAVAAGGGSDIGTVSPSRGGTAMRSATSTTTEYKHVRTANMSLSEFLPPATEAPERLQSYVEPKPFISLRRMQVFTVSLGVGASSVALVYFLLSTSIRNRLEEEQLQVDRIVECNRMAMQDRISVVPTFTAPSTYDDLYAKMVEKDKEVETQLTKVRSTLHTETMFHVKMWWNRCLHNIQSATDAFSAAQLRHKEAQAEANIKATLQYSGYEVVGLSKVEDWASERARCLPYWRS</sequence>
<name>A0A836GYQ9_LEIEN</name>
<dbReference type="Proteomes" id="UP000674179">
    <property type="component" value="Chromosome 35"/>
</dbReference>